<dbReference type="AlphaFoldDB" id="A0A1H9H4J6"/>
<proteinExistence type="predicted"/>
<evidence type="ECO:0000313" key="2">
    <source>
        <dbReference type="EMBL" id="SEQ57246.1"/>
    </source>
</evidence>
<feature type="chain" id="PRO_5011634651" description="DUF3613 domain-containing protein" evidence="1">
    <location>
        <begin position="19"/>
        <end position="92"/>
    </location>
</feature>
<keyword evidence="3" id="KW-1185">Reference proteome</keyword>
<dbReference type="InterPro" id="IPR022053">
    <property type="entry name" value="DUF3613"/>
</dbReference>
<dbReference type="EMBL" id="FOFS01000008">
    <property type="protein sequence ID" value="SEQ57246.1"/>
    <property type="molecule type" value="Genomic_DNA"/>
</dbReference>
<protein>
    <recommendedName>
        <fullName evidence="4">DUF3613 domain-containing protein</fullName>
    </recommendedName>
</protein>
<reference evidence="2 3" key="1">
    <citation type="submission" date="2016-10" db="EMBL/GenBank/DDBJ databases">
        <authorList>
            <person name="de Groot N.N."/>
        </authorList>
    </citation>
    <scope>NUCLEOTIDE SEQUENCE [LARGE SCALE GENOMIC DNA]</scope>
    <source>
        <strain evidence="2 3">DSM 25927</strain>
    </source>
</reference>
<sequence>MKRLIGVLLAVAAGAAMAQEAAPSTVETTAEVGQGVRGWLELQTHGTQAQTELRPVPGEVAAQVYQRYVNSFKAAIPEQMERQSFVGRGGSQ</sequence>
<dbReference type="RefSeq" id="WP_093285766.1">
    <property type="nucleotide sequence ID" value="NZ_FOFS01000008.1"/>
</dbReference>
<dbReference type="OrthoDB" id="7068897at2"/>
<feature type="signal peptide" evidence="1">
    <location>
        <begin position="1"/>
        <end position="18"/>
    </location>
</feature>
<evidence type="ECO:0000256" key="1">
    <source>
        <dbReference type="SAM" id="SignalP"/>
    </source>
</evidence>
<accession>A0A1H9H4J6</accession>
<keyword evidence="1" id="KW-0732">Signal</keyword>
<dbReference type="Pfam" id="PF12266">
    <property type="entry name" value="DUF3613"/>
    <property type="match status" value="1"/>
</dbReference>
<dbReference type="Proteomes" id="UP000199233">
    <property type="component" value="Unassembled WGS sequence"/>
</dbReference>
<name>A0A1H9H4J6_9GAMM</name>
<gene>
    <name evidence="2" type="ORF">SAMN04488038_10820</name>
</gene>
<evidence type="ECO:0008006" key="4">
    <source>
        <dbReference type="Google" id="ProtNLM"/>
    </source>
</evidence>
<evidence type="ECO:0000313" key="3">
    <source>
        <dbReference type="Proteomes" id="UP000199233"/>
    </source>
</evidence>
<organism evidence="2 3">
    <name type="scientific">Solimonas aquatica</name>
    <dbReference type="NCBI Taxonomy" id="489703"/>
    <lineage>
        <taxon>Bacteria</taxon>
        <taxon>Pseudomonadati</taxon>
        <taxon>Pseudomonadota</taxon>
        <taxon>Gammaproteobacteria</taxon>
        <taxon>Nevskiales</taxon>
        <taxon>Nevskiaceae</taxon>
        <taxon>Solimonas</taxon>
    </lineage>
</organism>
<dbReference type="STRING" id="489703.SAMN04488038_10820"/>